<name>A0AA87U4F2_RHIRH</name>
<dbReference type="Proteomes" id="UP000026941">
    <property type="component" value="Unassembled WGS sequence"/>
</dbReference>
<reference evidence="2 3" key="1">
    <citation type="submission" date="2014-05" db="EMBL/GenBank/DDBJ databases">
        <title>Whole genome shotgun sequence of Rhizobium rhizogenes NBRC 13257.</title>
        <authorList>
            <person name="Katano-Makiyama Y."/>
            <person name="Hosoyama A."/>
            <person name="Hashimoto M."/>
            <person name="Hosoyama Y."/>
            <person name="Noguchi M."/>
            <person name="Tsuchikane K."/>
            <person name="Kimura A."/>
            <person name="Ohji S."/>
            <person name="Ichikawa N."/>
            <person name="Yamazoe A."/>
            <person name="Fujita N."/>
        </authorList>
    </citation>
    <scope>NUCLEOTIDE SEQUENCE [LARGE SCALE GENOMIC DNA]</scope>
    <source>
        <strain evidence="2 3">NBRC 13257</strain>
    </source>
</reference>
<dbReference type="EMBL" id="BAYX01000006">
    <property type="protein sequence ID" value="GAJ93626.1"/>
    <property type="molecule type" value="Genomic_DNA"/>
</dbReference>
<proteinExistence type="predicted"/>
<evidence type="ECO:0000313" key="3">
    <source>
        <dbReference type="Proteomes" id="UP000026941"/>
    </source>
</evidence>
<evidence type="ECO:0000313" key="2">
    <source>
        <dbReference type="EMBL" id="GAJ93626.1"/>
    </source>
</evidence>
<gene>
    <name evidence="2" type="ORF">RRH01S_06_02470</name>
</gene>
<organism evidence="2 3">
    <name type="scientific">Rhizobium rhizogenes NBRC 13257</name>
    <dbReference type="NCBI Taxonomy" id="1220581"/>
    <lineage>
        <taxon>Bacteria</taxon>
        <taxon>Pseudomonadati</taxon>
        <taxon>Pseudomonadota</taxon>
        <taxon>Alphaproteobacteria</taxon>
        <taxon>Hyphomicrobiales</taxon>
        <taxon>Rhizobiaceae</taxon>
        <taxon>Rhizobium/Agrobacterium group</taxon>
        <taxon>Rhizobium</taxon>
    </lineage>
</organism>
<feature type="compositionally biased region" description="Polar residues" evidence="1">
    <location>
        <begin position="28"/>
        <end position="38"/>
    </location>
</feature>
<comment type="caution">
    <text evidence="2">The sequence shown here is derived from an EMBL/GenBank/DDBJ whole genome shotgun (WGS) entry which is preliminary data.</text>
</comment>
<evidence type="ECO:0000256" key="1">
    <source>
        <dbReference type="SAM" id="MobiDB-lite"/>
    </source>
</evidence>
<accession>A0AA87U4F2</accession>
<dbReference type="AlphaFoldDB" id="A0AA87U4F2"/>
<protein>
    <submittedName>
        <fullName evidence="2">Uncharacterized protein</fullName>
    </submittedName>
</protein>
<feature type="region of interest" description="Disordered" evidence="1">
    <location>
        <begin position="1"/>
        <end position="45"/>
    </location>
</feature>
<sequence>MFDGVATQARQKRKKGSRHEPEPFKFEGQTSRGNSQRSETGRRETPIALTVLIMPPPCFKGDIWTDLFCALI</sequence>